<feature type="non-terminal residue" evidence="2">
    <location>
        <position position="176"/>
    </location>
</feature>
<feature type="region of interest" description="Disordered" evidence="1">
    <location>
        <begin position="1"/>
        <end position="37"/>
    </location>
</feature>
<evidence type="ECO:0000313" key="3">
    <source>
        <dbReference type="Proteomes" id="UP001341281"/>
    </source>
</evidence>
<gene>
    <name evidence="2" type="ORF">U9M48_003898</name>
</gene>
<evidence type="ECO:0000256" key="1">
    <source>
        <dbReference type="SAM" id="MobiDB-lite"/>
    </source>
</evidence>
<organism evidence="2 3">
    <name type="scientific">Paspalum notatum var. saurae</name>
    <dbReference type="NCBI Taxonomy" id="547442"/>
    <lineage>
        <taxon>Eukaryota</taxon>
        <taxon>Viridiplantae</taxon>
        <taxon>Streptophyta</taxon>
        <taxon>Embryophyta</taxon>
        <taxon>Tracheophyta</taxon>
        <taxon>Spermatophyta</taxon>
        <taxon>Magnoliopsida</taxon>
        <taxon>Liliopsida</taxon>
        <taxon>Poales</taxon>
        <taxon>Poaceae</taxon>
        <taxon>PACMAD clade</taxon>
        <taxon>Panicoideae</taxon>
        <taxon>Andropogonodae</taxon>
        <taxon>Paspaleae</taxon>
        <taxon>Paspalinae</taxon>
        <taxon>Paspalum</taxon>
    </lineage>
</organism>
<feature type="compositionally biased region" description="Low complexity" evidence="1">
    <location>
        <begin position="75"/>
        <end position="85"/>
    </location>
</feature>
<accession>A0AAQ3PUG8</accession>
<feature type="region of interest" description="Disordered" evidence="1">
    <location>
        <begin position="74"/>
        <end position="101"/>
    </location>
</feature>
<dbReference type="EMBL" id="CP144745">
    <property type="protein sequence ID" value="WVZ52894.1"/>
    <property type="molecule type" value="Genomic_DNA"/>
</dbReference>
<name>A0AAQ3PUG8_PASNO</name>
<reference evidence="2 3" key="1">
    <citation type="submission" date="2024-02" db="EMBL/GenBank/DDBJ databases">
        <title>High-quality chromosome-scale genome assembly of Pensacola bahiagrass (Paspalum notatum Flugge var. saurae).</title>
        <authorList>
            <person name="Vega J.M."/>
            <person name="Podio M."/>
            <person name="Orjuela J."/>
            <person name="Siena L.A."/>
            <person name="Pessino S.C."/>
            <person name="Combes M.C."/>
            <person name="Mariac C."/>
            <person name="Albertini E."/>
            <person name="Pupilli F."/>
            <person name="Ortiz J.P.A."/>
            <person name="Leblanc O."/>
        </authorList>
    </citation>
    <scope>NUCLEOTIDE SEQUENCE [LARGE SCALE GENOMIC DNA]</scope>
    <source>
        <strain evidence="2">R1</strain>
        <tissue evidence="2">Leaf</tissue>
    </source>
</reference>
<sequence length="176" mass="18483">SNNNLIPRPRIGSAPRPVASRTRPEAGASPTPHFLRSHAPTPRCDLVDFGSSLVDFGCSAFTAGVASPSAPAVFSRPSSTAAAPPRLLPPPRVSARSAWPGPHGDLRSLGERFVVSVTVRRLASCLWQVRICADCRLTFSLKQHLHCLSSNGKSAAARLTLSFVAGTMASGFSAPS</sequence>
<dbReference type="AlphaFoldDB" id="A0AAQ3PUG8"/>
<dbReference type="Proteomes" id="UP001341281">
    <property type="component" value="Chromosome 01"/>
</dbReference>
<keyword evidence="3" id="KW-1185">Reference proteome</keyword>
<protein>
    <submittedName>
        <fullName evidence="2">Uncharacterized protein</fullName>
    </submittedName>
</protein>
<proteinExistence type="predicted"/>
<evidence type="ECO:0000313" key="2">
    <source>
        <dbReference type="EMBL" id="WVZ52894.1"/>
    </source>
</evidence>